<dbReference type="NCBIfam" id="NF040656">
    <property type="entry name" value="GHMP_GYDIA"/>
    <property type="match status" value="1"/>
</dbReference>
<dbReference type="Proteomes" id="UP001595812">
    <property type="component" value="Unassembled WGS sequence"/>
</dbReference>
<comment type="caution">
    <text evidence="1">The sequence shown here is derived from an EMBL/GenBank/DDBJ whole genome shotgun (WGS) entry which is preliminary data.</text>
</comment>
<dbReference type="GO" id="GO:0016301">
    <property type="term" value="F:kinase activity"/>
    <property type="evidence" value="ECO:0007669"/>
    <property type="project" value="UniProtKB-KW"/>
</dbReference>
<proteinExistence type="predicted"/>
<evidence type="ECO:0000313" key="2">
    <source>
        <dbReference type="Proteomes" id="UP001595812"/>
    </source>
</evidence>
<organism evidence="1 2">
    <name type="scientific">Winogradskyella maritima</name>
    <dbReference type="NCBI Taxonomy" id="1517766"/>
    <lineage>
        <taxon>Bacteria</taxon>
        <taxon>Pseudomonadati</taxon>
        <taxon>Bacteroidota</taxon>
        <taxon>Flavobacteriia</taxon>
        <taxon>Flavobacteriales</taxon>
        <taxon>Flavobacteriaceae</taxon>
        <taxon>Winogradskyella</taxon>
    </lineage>
</organism>
<evidence type="ECO:0000313" key="1">
    <source>
        <dbReference type="EMBL" id="MFC3876848.1"/>
    </source>
</evidence>
<reference evidence="2" key="1">
    <citation type="journal article" date="2019" name="Int. J. Syst. Evol. Microbiol.">
        <title>The Global Catalogue of Microorganisms (GCM) 10K type strain sequencing project: providing services to taxonomists for standard genome sequencing and annotation.</title>
        <authorList>
            <consortium name="The Broad Institute Genomics Platform"/>
            <consortium name="The Broad Institute Genome Sequencing Center for Infectious Disease"/>
            <person name="Wu L."/>
            <person name="Ma J."/>
        </authorList>
    </citation>
    <scope>NUCLEOTIDE SEQUENCE [LARGE SCALE GENOMIC DNA]</scope>
    <source>
        <strain evidence="2">CECT 8979</strain>
    </source>
</reference>
<gene>
    <name evidence="1" type="ORF">ACFOSX_06345</name>
</gene>
<keyword evidence="1" id="KW-0418">Kinase</keyword>
<sequence length="302" mass="34016">MPKHFKSHGKLLLTGEYVVLDGAKALAIPTTYSQTLEVSEQHTKAILWKSYDETESLWFEGAFQFKDGKFKTTSASDGDVAQRLVQILKVLDDLNPKIFQDLTGVHFKTTQDFNRRWGLGTSSTLINNLADWANIDAYALLQETFGGSGYDIACAQQQSPLIYRLDNGEASVESVDFNPEFKEHLYFVYLNEKKNSRDGIAYYKTQSKDLKAITEISAITEALLDCTSFETFKSLLETHEDLISKLTRQHKVSDQFKDFNGTLKSLGAWGGDFVLACSNDDPTDYFKNKGFTVVIPYADMVL</sequence>
<dbReference type="SUPFAM" id="SSF54211">
    <property type="entry name" value="Ribosomal protein S5 domain 2-like"/>
    <property type="match status" value="1"/>
</dbReference>
<dbReference type="EMBL" id="JBHSAT010000004">
    <property type="protein sequence ID" value="MFC3876848.1"/>
    <property type="molecule type" value="Genomic_DNA"/>
</dbReference>
<name>A0ABV8AFY0_9FLAO</name>
<dbReference type="Gene3D" id="3.30.230.10">
    <property type="match status" value="1"/>
</dbReference>
<keyword evidence="1" id="KW-0808">Transferase</keyword>
<accession>A0ABV8AFY0</accession>
<dbReference type="RefSeq" id="WP_386098141.1">
    <property type="nucleotide sequence ID" value="NZ_JBHSAT010000004.1"/>
</dbReference>
<dbReference type="InterPro" id="IPR020568">
    <property type="entry name" value="Ribosomal_Su5_D2-typ_SF"/>
</dbReference>
<dbReference type="InterPro" id="IPR047765">
    <property type="entry name" value="GHMP_GYDIA-like"/>
</dbReference>
<protein>
    <submittedName>
        <fullName evidence="1">GYDIA family GHMP kinase</fullName>
    </submittedName>
</protein>
<keyword evidence="2" id="KW-1185">Reference proteome</keyword>
<dbReference type="InterPro" id="IPR014721">
    <property type="entry name" value="Ribsml_uS5_D2-typ_fold_subgr"/>
</dbReference>